<comment type="caution">
    <text evidence="4">The sequence shown here is derived from an EMBL/GenBank/DDBJ whole genome shotgun (WGS) entry which is preliminary data.</text>
</comment>
<evidence type="ECO:0000313" key="4">
    <source>
        <dbReference type="EMBL" id="RNF77657.1"/>
    </source>
</evidence>
<dbReference type="InterPro" id="IPR004305">
    <property type="entry name" value="Thiaminase-2/PQQC"/>
</dbReference>
<dbReference type="Proteomes" id="UP000275401">
    <property type="component" value="Unassembled WGS sequence"/>
</dbReference>
<feature type="compositionally biased region" description="Basic and acidic residues" evidence="2">
    <location>
        <begin position="18"/>
        <end position="29"/>
    </location>
</feature>
<organism evidence="4 5">
    <name type="scientific">Streptomyces botrytidirepellens</name>
    <dbReference type="NCBI Taxonomy" id="2486417"/>
    <lineage>
        <taxon>Bacteria</taxon>
        <taxon>Bacillati</taxon>
        <taxon>Actinomycetota</taxon>
        <taxon>Actinomycetes</taxon>
        <taxon>Kitasatosporales</taxon>
        <taxon>Streptomycetaceae</taxon>
        <taxon>Streptomyces</taxon>
    </lineage>
</organism>
<dbReference type="InterPro" id="IPR016084">
    <property type="entry name" value="Haem_Oase-like_multi-hlx"/>
</dbReference>
<evidence type="ECO:0000256" key="1">
    <source>
        <dbReference type="ARBA" id="ARBA00004948"/>
    </source>
</evidence>
<sequence length="273" mass="29325">MRLARGGSGRPFHRRPVDRRDEARTREGTEPAASRPAGVPCPGGRPRTRRGSPVNTTTDVLLSARQQTARQRGPNRFVDLLEGGHVPKERLGRLAGELYYLVASDRRSFALLASRFPSPPAGDLYLTMAQSGGQALELLMDFAAALGMGAEELRGYEPWPLAQAYPAFLSQSALCGASSDVALALLVNAQESGETYTRVADALVARYGFAEEALGHFRFFADTPQPVLDQAAVTLETGLAGGDDPAAAVRCARMVHALEGEFWNCLAQGLDID</sequence>
<accession>A0A3M8S9A8</accession>
<dbReference type="SUPFAM" id="SSF48613">
    <property type="entry name" value="Heme oxygenase-like"/>
    <property type="match status" value="1"/>
</dbReference>
<protein>
    <recommendedName>
        <fullName evidence="3">Thiaminase-2/PQQC domain-containing protein</fullName>
    </recommendedName>
</protein>
<evidence type="ECO:0000259" key="3">
    <source>
        <dbReference type="Pfam" id="PF03070"/>
    </source>
</evidence>
<proteinExistence type="predicted"/>
<feature type="region of interest" description="Disordered" evidence="2">
    <location>
        <begin position="1"/>
        <end position="56"/>
    </location>
</feature>
<dbReference type="Pfam" id="PF03070">
    <property type="entry name" value="TENA_THI-4"/>
    <property type="match status" value="1"/>
</dbReference>
<feature type="domain" description="Thiaminase-2/PQQC" evidence="3">
    <location>
        <begin position="77"/>
        <end position="201"/>
    </location>
</feature>
<comment type="pathway">
    <text evidence="1">Cofactor biosynthesis; thiamine diphosphate biosynthesis.</text>
</comment>
<gene>
    <name evidence="4" type="ORF">EEJ42_49875</name>
</gene>
<keyword evidence="5" id="KW-1185">Reference proteome</keyword>
<dbReference type="AlphaFoldDB" id="A0A3M8S9A8"/>
<dbReference type="Gene3D" id="1.20.910.10">
    <property type="entry name" value="Heme oxygenase-like"/>
    <property type="match status" value="1"/>
</dbReference>
<evidence type="ECO:0000256" key="2">
    <source>
        <dbReference type="SAM" id="MobiDB-lite"/>
    </source>
</evidence>
<dbReference type="EMBL" id="RIBZ01000886">
    <property type="protein sequence ID" value="RNF77657.1"/>
    <property type="molecule type" value="Genomic_DNA"/>
</dbReference>
<name>A0A3M8S9A8_9ACTN</name>
<reference evidence="4 5" key="1">
    <citation type="submission" date="2018-11" db="EMBL/GenBank/DDBJ databases">
        <title>The Potential of Streptomyces as Biocontrol Agents against the Tomato grey mould, Botrytis cinerea (Gray mold) Frontiers in Microbiology.</title>
        <authorList>
            <person name="Li D."/>
        </authorList>
    </citation>
    <scope>NUCLEOTIDE SEQUENCE [LARGE SCALE GENOMIC DNA]</scope>
    <source>
        <strain evidence="4 5">NEAU-LD23</strain>
    </source>
</reference>
<evidence type="ECO:0000313" key="5">
    <source>
        <dbReference type="Proteomes" id="UP000275401"/>
    </source>
</evidence>